<dbReference type="SUPFAM" id="SSF51735">
    <property type="entry name" value="NAD(P)-binding Rossmann-fold domains"/>
    <property type="match status" value="1"/>
</dbReference>
<accession>A0ABZ3D329</accession>
<sequence length="285" mass="29562">MANPKPLAGKTALITGAARGIGKAIAARYAQEGAHVVIGDLNGDGAAATAAALDDGHPSDGQPGGGHSGIALDVTRQDSIDAAIAHVVARHGRLDILVNNAGIFDLAPTVEITRDSYRRVFAVNVEGLLFTLQAAARQMIAQGKDGEGQGGKGKGGKGKGGKIINFASQAGRRGEALVAVYCASKAAVISITQSTGLDLIKYGINVNAIAPGVVDNEHWDDVDRRFAQYEHLQPGEKKRMVGAAVPFGRMARPEEIAGLAVFLASPDADYIVAQTYNIDGGNWMS</sequence>
<dbReference type="InterPro" id="IPR036291">
    <property type="entry name" value="NAD(P)-bd_dom_sf"/>
</dbReference>
<dbReference type="Gene3D" id="3.40.50.720">
    <property type="entry name" value="NAD(P)-binding Rossmann-like Domain"/>
    <property type="match status" value="1"/>
</dbReference>
<dbReference type="RefSeq" id="WP_342627910.1">
    <property type="nucleotide sequence ID" value="NZ_CP152276.1"/>
</dbReference>
<name>A0ABZ3D329_9PROT</name>
<dbReference type="Proteomes" id="UP001449795">
    <property type="component" value="Chromosome"/>
</dbReference>
<keyword evidence="5" id="KW-1185">Reference proteome</keyword>
<proteinExistence type="inferred from homology"/>
<reference evidence="4 5" key="1">
    <citation type="submission" date="2024-04" db="EMBL/GenBank/DDBJ databases">
        <title>Complete genome sequence of Nguyenibacter vanlangesis HBCM-1154, a strain capable of nitrogen fixation, IAA production, and phosphorus solubilization isolated from sugarcane soil.</title>
        <authorList>
            <person name="MY HANH P."/>
        </authorList>
    </citation>
    <scope>NUCLEOTIDE SEQUENCE [LARGE SCALE GENOMIC DNA]</scope>
    <source>
        <strain evidence="4 5">HBCM 1154</strain>
    </source>
</reference>
<dbReference type="PANTHER" id="PTHR42760:SF121">
    <property type="entry name" value="3-OXOACYL-(ACYL-CARRIER-PROTEIN) REDUCTASE"/>
    <property type="match status" value="1"/>
</dbReference>
<dbReference type="EMBL" id="CP152276">
    <property type="protein sequence ID" value="XAE42110.1"/>
    <property type="molecule type" value="Genomic_DNA"/>
</dbReference>
<dbReference type="InterPro" id="IPR020904">
    <property type="entry name" value="Sc_DH/Rdtase_CS"/>
</dbReference>
<dbReference type="PRINTS" id="PR00080">
    <property type="entry name" value="SDRFAMILY"/>
</dbReference>
<dbReference type="PROSITE" id="PS00061">
    <property type="entry name" value="ADH_SHORT"/>
    <property type="match status" value="1"/>
</dbReference>
<comment type="similarity">
    <text evidence="1 2">Belongs to the short-chain dehydrogenases/reductases (SDR) family.</text>
</comment>
<organism evidence="4 5">
    <name type="scientific">Nguyenibacter vanlangensis</name>
    <dbReference type="NCBI Taxonomy" id="1216886"/>
    <lineage>
        <taxon>Bacteria</taxon>
        <taxon>Pseudomonadati</taxon>
        <taxon>Pseudomonadota</taxon>
        <taxon>Alphaproteobacteria</taxon>
        <taxon>Acetobacterales</taxon>
        <taxon>Acetobacteraceae</taxon>
        <taxon>Nguyenibacter</taxon>
    </lineage>
</organism>
<evidence type="ECO:0000256" key="2">
    <source>
        <dbReference type="RuleBase" id="RU000363"/>
    </source>
</evidence>
<feature type="region of interest" description="Disordered" evidence="3">
    <location>
        <begin position="51"/>
        <end position="70"/>
    </location>
</feature>
<gene>
    <name evidence="4" type="ORF">AAC691_17845</name>
</gene>
<dbReference type="PANTHER" id="PTHR42760">
    <property type="entry name" value="SHORT-CHAIN DEHYDROGENASES/REDUCTASES FAMILY MEMBER"/>
    <property type="match status" value="1"/>
</dbReference>
<dbReference type="PRINTS" id="PR00081">
    <property type="entry name" value="GDHRDH"/>
</dbReference>
<evidence type="ECO:0000313" key="4">
    <source>
        <dbReference type="EMBL" id="XAE42110.1"/>
    </source>
</evidence>
<dbReference type="Pfam" id="PF00106">
    <property type="entry name" value="adh_short"/>
    <property type="match status" value="1"/>
</dbReference>
<evidence type="ECO:0000256" key="1">
    <source>
        <dbReference type="ARBA" id="ARBA00006484"/>
    </source>
</evidence>
<evidence type="ECO:0000313" key="5">
    <source>
        <dbReference type="Proteomes" id="UP001449795"/>
    </source>
</evidence>
<evidence type="ECO:0000256" key="3">
    <source>
        <dbReference type="SAM" id="MobiDB-lite"/>
    </source>
</evidence>
<dbReference type="InterPro" id="IPR002347">
    <property type="entry name" value="SDR_fam"/>
</dbReference>
<protein>
    <submittedName>
        <fullName evidence="4">SDR family oxidoreductase</fullName>
    </submittedName>
</protein>